<name>A0A4V2SJN1_9BURK</name>
<dbReference type="AlphaFoldDB" id="A0A4V2SJN1"/>
<dbReference type="RefSeq" id="WP_119012676.1">
    <property type="nucleotide sequence ID" value="NZ_QXNC01000008.1"/>
</dbReference>
<feature type="signal peptide" evidence="1">
    <location>
        <begin position="1"/>
        <end position="23"/>
    </location>
</feature>
<sequence>MIHHFRHGLRRALLLALPTLAMAQTAPPSRAPFIIAPTVEGLMACDEAAQNPAFLTLDQVLAECQARKAHGAAALRRLLDTLEPGGPEGKVQVGYTATLELLKLYRHTPKGWVIDDAKVSALLDLIAQVPRPVVLYLSAGHFDSQGPIVAELEKDPANWMQLADGKPPALGYFGYRILPYTLRTDASIPVNRYRFEALRYVARRVKALPKAVQERIVAFTLAGELHHLFPDFENGMGAFQNIRVTDYHPASVADFRRWLAREYGSVQTLQERTGLAYPDWQAVPAPSKDIRTERLASFGEHYDAFADGTLPLSGWLWDPQGHVQRLELFVDGQRVGPVPRGLHRLDVYRAVDAITDPNVGYRVDYDYRALPAGHHLAQIVATVKGQPRLLAQAPFVVAPRDQSKPPDSKPRGLTGLAKAEGLPGLRTWLDLPRAGQDLYYNPLARDWNRFRAQQVRDFLGAFHTVARQAGLPADKLYSHQILPEVNASWNAQLFAIGDTLDGSAPWKTGLNLYGGATDSAWVRDFLRQRGISDYGVPEFNPQQWKRDGVHRAALQSHYDAGARFVSPYYFSVVPQRFKGGGEHGVNRMELAPDNPKDGSDRFYRAIIDFARQ</sequence>
<dbReference type="OrthoDB" id="9800974at2"/>
<feature type="chain" id="PRO_5020239282" description="Beta-galactosidase-like protein" evidence="1">
    <location>
        <begin position="24"/>
        <end position="612"/>
    </location>
</feature>
<keyword evidence="3" id="KW-1185">Reference proteome</keyword>
<evidence type="ECO:0000256" key="1">
    <source>
        <dbReference type="SAM" id="SignalP"/>
    </source>
</evidence>
<keyword evidence="1" id="KW-0732">Signal</keyword>
<evidence type="ECO:0000313" key="2">
    <source>
        <dbReference type="EMBL" id="TCP16286.1"/>
    </source>
</evidence>
<accession>A0A4V2SJN1</accession>
<proteinExistence type="predicted"/>
<organism evidence="2 3">
    <name type="scientific">Simplicispira metamorpha</name>
    <dbReference type="NCBI Taxonomy" id="80881"/>
    <lineage>
        <taxon>Bacteria</taxon>
        <taxon>Pseudomonadati</taxon>
        <taxon>Pseudomonadota</taxon>
        <taxon>Betaproteobacteria</taxon>
        <taxon>Burkholderiales</taxon>
        <taxon>Comamonadaceae</taxon>
        <taxon>Simplicispira</taxon>
    </lineage>
</organism>
<protein>
    <recommendedName>
        <fullName evidence="4">Beta-galactosidase-like protein</fullName>
    </recommendedName>
</protein>
<dbReference type="Gene3D" id="3.20.20.80">
    <property type="entry name" value="Glycosidases"/>
    <property type="match status" value="2"/>
</dbReference>
<dbReference type="Proteomes" id="UP000295182">
    <property type="component" value="Unassembled WGS sequence"/>
</dbReference>
<evidence type="ECO:0008006" key="4">
    <source>
        <dbReference type="Google" id="ProtNLM"/>
    </source>
</evidence>
<comment type="caution">
    <text evidence="2">The sequence shown here is derived from an EMBL/GenBank/DDBJ whole genome shotgun (WGS) entry which is preliminary data.</text>
</comment>
<evidence type="ECO:0000313" key="3">
    <source>
        <dbReference type="Proteomes" id="UP000295182"/>
    </source>
</evidence>
<gene>
    <name evidence="2" type="ORF">EV674_11933</name>
</gene>
<reference evidence="2 3" key="1">
    <citation type="submission" date="2019-03" db="EMBL/GenBank/DDBJ databases">
        <title>Genomic Encyclopedia of Type Strains, Phase IV (KMG-IV): sequencing the most valuable type-strain genomes for metagenomic binning, comparative biology and taxonomic classification.</title>
        <authorList>
            <person name="Goeker M."/>
        </authorList>
    </citation>
    <scope>NUCLEOTIDE SEQUENCE [LARGE SCALE GENOMIC DNA]</scope>
    <source>
        <strain evidence="2 3">DSM 1837</strain>
    </source>
</reference>
<dbReference type="EMBL" id="SLXH01000019">
    <property type="protein sequence ID" value="TCP16286.1"/>
    <property type="molecule type" value="Genomic_DNA"/>
</dbReference>